<proteinExistence type="predicted"/>
<sequence length="96" mass="10992">MEHPTDMCPTLQETNIESTESVEAIGGEYQYGRGNCICRIRIKGSIQPQDLDQLGTCRVRVRASINIWVRDATSYHSASRKNNKCHLEKILLQWKT</sequence>
<keyword evidence="2" id="KW-1185">Reference proteome</keyword>
<comment type="caution">
    <text evidence="1">The sequence shown here is derived from an EMBL/GenBank/DDBJ whole genome shotgun (WGS) entry which is preliminary data.</text>
</comment>
<reference evidence="1" key="1">
    <citation type="submission" date="2018-05" db="EMBL/GenBank/DDBJ databases">
        <title>Draft genome of Mucuna pruriens seed.</title>
        <authorList>
            <person name="Nnadi N.E."/>
            <person name="Vos R."/>
            <person name="Hasami M.H."/>
            <person name="Devisetty U.K."/>
            <person name="Aguiy J.C."/>
        </authorList>
    </citation>
    <scope>NUCLEOTIDE SEQUENCE [LARGE SCALE GENOMIC DNA]</scope>
    <source>
        <strain evidence="1">JCA_2017</strain>
    </source>
</reference>
<protein>
    <submittedName>
        <fullName evidence="1">Uncharacterized protein</fullName>
    </submittedName>
</protein>
<evidence type="ECO:0000313" key="2">
    <source>
        <dbReference type="Proteomes" id="UP000257109"/>
    </source>
</evidence>
<gene>
    <name evidence="1" type="ORF">CR513_52373</name>
</gene>
<name>A0A371ERE6_MUCPR</name>
<feature type="non-terminal residue" evidence="1">
    <location>
        <position position="1"/>
    </location>
</feature>
<dbReference type="AlphaFoldDB" id="A0A371ERE6"/>
<evidence type="ECO:0000313" key="1">
    <source>
        <dbReference type="EMBL" id="RDX68617.1"/>
    </source>
</evidence>
<organism evidence="1 2">
    <name type="scientific">Mucuna pruriens</name>
    <name type="common">Velvet bean</name>
    <name type="synonym">Dolichos pruriens</name>
    <dbReference type="NCBI Taxonomy" id="157652"/>
    <lineage>
        <taxon>Eukaryota</taxon>
        <taxon>Viridiplantae</taxon>
        <taxon>Streptophyta</taxon>
        <taxon>Embryophyta</taxon>
        <taxon>Tracheophyta</taxon>
        <taxon>Spermatophyta</taxon>
        <taxon>Magnoliopsida</taxon>
        <taxon>eudicotyledons</taxon>
        <taxon>Gunneridae</taxon>
        <taxon>Pentapetalae</taxon>
        <taxon>rosids</taxon>
        <taxon>fabids</taxon>
        <taxon>Fabales</taxon>
        <taxon>Fabaceae</taxon>
        <taxon>Papilionoideae</taxon>
        <taxon>50 kb inversion clade</taxon>
        <taxon>NPAAA clade</taxon>
        <taxon>indigoferoid/millettioid clade</taxon>
        <taxon>Phaseoleae</taxon>
        <taxon>Mucuna</taxon>
    </lineage>
</organism>
<accession>A0A371ERE6</accession>
<dbReference type="Proteomes" id="UP000257109">
    <property type="component" value="Unassembled WGS sequence"/>
</dbReference>
<dbReference type="EMBL" id="QJKJ01012457">
    <property type="protein sequence ID" value="RDX68617.1"/>
    <property type="molecule type" value="Genomic_DNA"/>
</dbReference>